<name>A0A3P3W8K1_9FLAO</name>
<feature type="signal peptide" evidence="1">
    <location>
        <begin position="1"/>
        <end position="23"/>
    </location>
</feature>
<dbReference type="AlphaFoldDB" id="A0A3P3W8K1"/>
<sequence length="336" mass="38046">MNIFKKPLLLLVSSLFISQASIAQEGLSVYSDYLTDNYYLIHPSMAGAANCAKIRLSARQQWTDNDKSPALQTLSFNTKVGEQSGVGFIAFNDRNGYHSQYGAKVTYAHHINFSRSYYDLNQLSFGISAGVNQTTLDESSFGPTFDPIINGGVDQKDVSFIADFGASYHYLDFYAHATVKNAFTTKSDIYSDIESDNLRKYLVSAGYVFGTYSNTGYTWEPSMLFQYTEKTNEKQLDINMKMYKEFTNGQFFAGISYRTAFDGAEYVKTDETKKQYYHSVSPILGVKYKNMMLGYTYSHQFGDVRFQKGGFHQLTLGFNFMCRNSSYKCSCPSVNF</sequence>
<gene>
    <name evidence="2" type="ORF">EG240_10430</name>
</gene>
<keyword evidence="1" id="KW-0732">Signal</keyword>
<dbReference type="NCBIfam" id="TIGR03519">
    <property type="entry name" value="T9SS_PorP_fam"/>
    <property type="match status" value="1"/>
</dbReference>
<feature type="chain" id="PRO_5018297863" evidence="1">
    <location>
        <begin position="24"/>
        <end position="336"/>
    </location>
</feature>
<dbReference type="OrthoDB" id="648347at2"/>
<protein>
    <submittedName>
        <fullName evidence="2">Type IX secretion system membrane protein PorP/SprF</fullName>
    </submittedName>
</protein>
<organism evidence="2 3">
    <name type="scientific">Paenimyroides tangerinum</name>
    <dbReference type="NCBI Taxonomy" id="2488728"/>
    <lineage>
        <taxon>Bacteria</taxon>
        <taxon>Pseudomonadati</taxon>
        <taxon>Bacteroidota</taxon>
        <taxon>Flavobacteriia</taxon>
        <taxon>Flavobacteriales</taxon>
        <taxon>Flavobacteriaceae</taxon>
        <taxon>Paenimyroides</taxon>
    </lineage>
</organism>
<proteinExistence type="predicted"/>
<dbReference type="InterPro" id="IPR019861">
    <property type="entry name" value="PorP/SprF_Bacteroidetes"/>
</dbReference>
<evidence type="ECO:0000256" key="1">
    <source>
        <dbReference type="SAM" id="SignalP"/>
    </source>
</evidence>
<accession>A0A3P3W8K1</accession>
<dbReference type="Proteomes" id="UP000275719">
    <property type="component" value="Unassembled WGS sequence"/>
</dbReference>
<dbReference type="EMBL" id="RQVQ01000021">
    <property type="protein sequence ID" value="RRJ89929.1"/>
    <property type="molecule type" value="Genomic_DNA"/>
</dbReference>
<keyword evidence="3" id="KW-1185">Reference proteome</keyword>
<evidence type="ECO:0000313" key="2">
    <source>
        <dbReference type="EMBL" id="RRJ89929.1"/>
    </source>
</evidence>
<comment type="caution">
    <text evidence="2">The sequence shown here is derived from an EMBL/GenBank/DDBJ whole genome shotgun (WGS) entry which is preliminary data.</text>
</comment>
<reference evidence="2 3" key="1">
    <citation type="submission" date="2018-11" db="EMBL/GenBank/DDBJ databases">
        <title>Flavobacterium sp. nov., YIM 102701-2 draft genome.</title>
        <authorList>
            <person name="Li G."/>
            <person name="Jiang Y."/>
        </authorList>
    </citation>
    <scope>NUCLEOTIDE SEQUENCE [LARGE SCALE GENOMIC DNA]</scope>
    <source>
        <strain evidence="2 3">YIM 102701-2</strain>
    </source>
</reference>
<dbReference type="Pfam" id="PF11751">
    <property type="entry name" value="PorP_SprF"/>
    <property type="match status" value="1"/>
</dbReference>
<evidence type="ECO:0000313" key="3">
    <source>
        <dbReference type="Proteomes" id="UP000275719"/>
    </source>
</evidence>
<dbReference type="RefSeq" id="WP_125019344.1">
    <property type="nucleotide sequence ID" value="NZ_RQVQ01000021.1"/>
</dbReference>